<dbReference type="WBParaSite" id="jg6221">
    <property type="protein sequence ID" value="jg6221"/>
    <property type="gene ID" value="jg6221"/>
</dbReference>
<keyword evidence="3" id="KW-1185">Reference proteome</keyword>
<reference evidence="4" key="1">
    <citation type="submission" date="2022-11" db="UniProtKB">
        <authorList>
            <consortium name="WormBaseParasite"/>
        </authorList>
    </citation>
    <scope>IDENTIFICATION</scope>
</reference>
<organism evidence="3 4">
    <name type="scientific">Ditylenchus dipsaci</name>
    <dbReference type="NCBI Taxonomy" id="166011"/>
    <lineage>
        <taxon>Eukaryota</taxon>
        <taxon>Metazoa</taxon>
        <taxon>Ecdysozoa</taxon>
        <taxon>Nematoda</taxon>
        <taxon>Chromadorea</taxon>
        <taxon>Rhabditida</taxon>
        <taxon>Tylenchina</taxon>
        <taxon>Tylenchomorpha</taxon>
        <taxon>Sphaerularioidea</taxon>
        <taxon>Anguinidae</taxon>
        <taxon>Anguininae</taxon>
        <taxon>Ditylenchus</taxon>
    </lineage>
</organism>
<dbReference type="Proteomes" id="UP000887574">
    <property type="component" value="Unplaced"/>
</dbReference>
<keyword evidence="2" id="KW-0812">Transmembrane</keyword>
<feature type="region of interest" description="Disordered" evidence="1">
    <location>
        <begin position="16"/>
        <end position="41"/>
    </location>
</feature>
<evidence type="ECO:0000256" key="2">
    <source>
        <dbReference type="SAM" id="Phobius"/>
    </source>
</evidence>
<accession>A0A915EI12</accession>
<name>A0A915EI12_9BILA</name>
<evidence type="ECO:0000313" key="3">
    <source>
        <dbReference type="Proteomes" id="UP000887574"/>
    </source>
</evidence>
<evidence type="ECO:0000256" key="1">
    <source>
        <dbReference type="SAM" id="MobiDB-lite"/>
    </source>
</evidence>
<protein>
    <submittedName>
        <fullName evidence="4">Uncharacterized protein</fullName>
    </submittedName>
</protein>
<feature type="transmembrane region" description="Helical" evidence="2">
    <location>
        <begin position="159"/>
        <end position="180"/>
    </location>
</feature>
<feature type="compositionally biased region" description="Polar residues" evidence="1">
    <location>
        <begin position="16"/>
        <end position="28"/>
    </location>
</feature>
<dbReference type="AlphaFoldDB" id="A0A915EI12"/>
<evidence type="ECO:0000313" key="4">
    <source>
        <dbReference type="WBParaSite" id="jg6221"/>
    </source>
</evidence>
<keyword evidence="2" id="KW-1133">Transmembrane helix</keyword>
<keyword evidence="2" id="KW-0472">Membrane</keyword>
<proteinExistence type="predicted"/>
<feature type="region of interest" description="Disordered" evidence="1">
    <location>
        <begin position="69"/>
        <end position="122"/>
    </location>
</feature>
<sequence length="236" mass="26313">MKRRYNSVEKFTELALSQASDTDSQPFNPSRRKSHENLIVPPPTSNLHILLPQQSTYSYSTKPAATITFLDPRGRNQPPRVPLYNSPNTANRQIQSSRSRPYPPNTNSHLAQRAAESVASTNRTQKSYDKLADVYSASSDSFQFADNLRAFFDNNVPGFVWTVFSVLQIVAGLVSIFVGTFNYPCATLNRKFLSTSFSLVLLLSSMDLSVYASKFRLQPLPPETKGSVCATFAVML</sequence>
<feature type="compositionally biased region" description="Polar residues" evidence="1">
    <location>
        <begin position="85"/>
        <end position="110"/>
    </location>
</feature>